<dbReference type="SUPFAM" id="SSF53335">
    <property type="entry name" value="S-adenosyl-L-methionine-dependent methyltransferases"/>
    <property type="match status" value="1"/>
</dbReference>
<dbReference type="Pfam" id="PF08100">
    <property type="entry name" value="Dimerisation"/>
    <property type="match status" value="1"/>
</dbReference>
<dbReference type="Proteomes" id="UP000654345">
    <property type="component" value="Unassembled WGS sequence"/>
</dbReference>
<accession>A0ABQ3V3A9</accession>
<sequence>MVLQISNQELLAPYLQVPIAAPLLDINFGFARARVLDTAIELKLFTHIAGGAHTCSALATVASCNAQALQALLDALVGLELLQRKREAYSLSALAAVYLVEGQPGYIGSHLSAVMEQWDTWGNLTEVMRTGKKKLRRDWGSPEGREQDPGMFTHLFPLVFPAAWQAASQLDTELQGRVLDVCAGSGAWSIATALRHPQVEIIARDEPGLLPDLHEQVSRFGLQERILLQPTQLELRSLPSESFSLVIVGHVCRFKGARKSQALLRECYRLLQPGGKLLLADIMPNDERTGPAAALMIGLSLFLNSQEGGVFTTTQFHTWLRATGFEQIKELRIGPLPLLLASR</sequence>
<comment type="caution">
    <text evidence="6">The sequence shown here is derived from an EMBL/GenBank/DDBJ whole genome shotgun (WGS) entry which is preliminary data.</text>
</comment>
<dbReference type="RefSeq" id="WP_201375329.1">
    <property type="nucleotide sequence ID" value="NZ_BNJG01000003.1"/>
</dbReference>
<dbReference type="CDD" id="cd02440">
    <property type="entry name" value="AdoMet_MTases"/>
    <property type="match status" value="1"/>
</dbReference>
<name>A0ABQ3V3A9_9CHLR</name>
<feature type="domain" description="O-methyltransferase C-terminal" evidence="4">
    <location>
        <begin position="172"/>
        <end position="326"/>
    </location>
</feature>
<dbReference type="InterPro" id="IPR036388">
    <property type="entry name" value="WH-like_DNA-bd_sf"/>
</dbReference>
<evidence type="ECO:0000259" key="4">
    <source>
        <dbReference type="Pfam" id="PF00891"/>
    </source>
</evidence>
<evidence type="ECO:0008006" key="8">
    <source>
        <dbReference type="Google" id="ProtNLM"/>
    </source>
</evidence>
<evidence type="ECO:0000313" key="7">
    <source>
        <dbReference type="Proteomes" id="UP000654345"/>
    </source>
</evidence>
<dbReference type="Gene3D" id="1.10.10.10">
    <property type="entry name" value="Winged helix-like DNA-binding domain superfamily/Winged helix DNA-binding domain"/>
    <property type="match status" value="1"/>
</dbReference>
<keyword evidence="1" id="KW-0489">Methyltransferase</keyword>
<dbReference type="InterPro" id="IPR016461">
    <property type="entry name" value="COMT-like"/>
</dbReference>
<reference evidence="6 7" key="1">
    <citation type="journal article" date="2021" name="Int. J. Syst. Evol. Microbiol.">
        <title>Reticulibacter mediterranei gen. nov., sp. nov., within the new family Reticulibacteraceae fam. nov., and Ktedonospora formicarum gen. nov., sp. nov., Ktedonobacter robiniae sp. nov., Dictyobacter formicarum sp. nov. and Dictyobacter arantiisoli sp. nov., belonging to the class Ktedonobacteria.</title>
        <authorList>
            <person name="Yabe S."/>
            <person name="Zheng Y."/>
            <person name="Wang C.M."/>
            <person name="Sakai Y."/>
            <person name="Abe K."/>
            <person name="Yokota A."/>
            <person name="Donadio S."/>
            <person name="Cavaletti L."/>
            <person name="Monciardini P."/>
        </authorList>
    </citation>
    <scope>NUCLEOTIDE SEQUENCE [LARGE SCALE GENOMIC DNA]</scope>
    <source>
        <strain evidence="6 7">SOSP1-30</strain>
    </source>
</reference>
<dbReference type="InterPro" id="IPR029063">
    <property type="entry name" value="SAM-dependent_MTases_sf"/>
</dbReference>
<evidence type="ECO:0000313" key="6">
    <source>
        <dbReference type="EMBL" id="GHO59120.1"/>
    </source>
</evidence>
<dbReference type="InterPro" id="IPR012967">
    <property type="entry name" value="COMT_dimerisation"/>
</dbReference>
<gene>
    <name evidence="6" type="ORF">KSB_75950</name>
</gene>
<evidence type="ECO:0000259" key="5">
    <source>
        <dbReference type="Pfam" id="PF08100"/>
    </source>
</evidence>
<evidence type="ECO:0000256" key="3">
    <source>
        <dbReference type="ARBA" id="ARBA00022691"/>
    </source>
</evidence>
<evidence type="ECO:0000256" key="1">
    <source>
        <dbReference type="ARBA" id="ARBA00022603"/>
    </source>
</evidence>
<dbReference type="InterPro" id="IPR001077">
    <property type="entry name" value="COMT_C"/>
</dbReference>
<evidence type="ECO:0000256" key="2">
    <source>
        <dbReference type="ARBA" id="ARBA00022679"/>
    </source>
</evidence>
<dbReference type="EMBL" id="BNJG01000003">
    <property type="protein sequence ID" value="GHO59120.1"/>
    <property type="molecule type" value="Genomic_DNA"/>
</dbReference>
<dbReference type="InterPro" id="IPR036390">
    <property type="entry name" value="WH_DNA-bd_sf"/>
</dbReference>
<dbReference type="Gene3D" id="3.40.50.150">
    <property type="entry name" value="Vaccinia Virus protein VP39"/>
    <property type="match status" value="1"/>
</dbReference>
<feature type="domain" description="O-methyltransferase dimerisation" evidence="5">
    <location>
        <begin position="26"/>
        <end position="100"/>
    </location>
</feature>
<proteinExistence type="predicted"/>
<protein>
    <recommendedName>
        <fullName evidence="8">Methyltransferase domain-containing protein</fullName>
    </recommendedName>
</protein>
<keyword evidence="3" id="KW-0949">S-adenosyl-L-methionine</keyword>
<organism evidence="6 7">
    <name type="scientific">Ktedonobacter robiniae</name>
    <dbReference type="NCBI Taxonomy" id="2778365"/>
    <lineage>
        <taxon>Bacteria</taxon>
        <taxon>Bacillati</taxon>
        <taxon>Chloroflexota</taxon>
        <taxon>Ktedonobacteria</taxon>
        <taxon>Ktedonobacterales</taxon>
        <taxon>Ktedonobacteraceae</taxon>
        <taxon>Ktedonobacter</taxon>
    </lineage>
</organism>
<dbReference type="PROSITE" id="PS51683">
    <property type="entry name" value="SAM_OMT_II"/>
    <property type="match status" value="1"/>
</dbReference>
<dbReference type="Pfam" id="PF00891">
    <property type="entry name" value="Methyltransf_2"/>
    <property type="match status" value="1"/>
</dbReference>
<keyword evidence="7" id="KW-1185">Reference proteome</keyword>
<dbReference type="SUPFAM" id="SSF46785">
    <property type="entry name" value="Winged helix' DNA-binding domain"/>
    <property type="match status" value="1"/>
</dbReference>
<keyword evidence="2" id="KW-0808">Transferase</keyword>
<dbReference type="PIRSF" id="PIRSF005739">
    <property type="entry name" value="O-mtase"/>
    <property type="match status" value="1"/>
</dbReference>